<reference evidence="10" key="1">
    <citation type="submission" date="2022-09" db="EMBL/GenBank/DDBJ databases">
        <title>Winslowiella arboricola sp. nov., isolated from bleeding cankers on broadleaf hosts.</title>
        <authorList>
            <person name="Brady C."/>
            <person name="Kaur S."/>
            <person name="Crampton B."/>
            <person name="Maddock D."/>
            <person name="Arnold D."/>
            <person name="Denman S."/>
        </authorList>
    </citation>
    <scope>NUCLEOTIDE SEQUENCE</scope>
    <source>
        <strain evidence="10">BAC 15a-03b</strain>
    </source>
</reference>
<feature type="transmembrane region" description="Helical" evidence="7">
    <location>
        <begin position="87"/>
        <end position="108"/>
    </location>
</feature>
<keyword evidence="3" id="KW-0201">Cytochrome c-type biogenesis</keyword>
<evidence type="ECO:0000256" key="3">
    <source>
        <dbReference type="ARBA" id="ARBA00022748"/>
    </source>
</evidence>
<dbReference type="NCBIfam" id="TIGR03142">
    <property type="entry name" value="cytochro_ccmI"/>
    <property type="match status" value="1"/>
</dbReference>
<keyword evidence="4 5" id="KW-0802">TPR repeat</keyword>
<feature type="repeat" description="TPR" evidence="5">
    <location>
        <begin position="164"/>
        <end position="197"/>
    </location>
</feature>
<evidence type="ECO:0000256" key="7">
    <source>
        <dbReference type="SAM" id="Phobius"/>
    </source>
</evidence>
<dbReference type="PANTHER" id="PTHR47870">
    <property type="entry name" value="CYTOCHROME C-TYPE BIOGENESIS PROTEIN CCMH"/>
    <property type="match status" value="1"/>
</dbReference>
<dbReference type="InterPro" id="IPR056413">
    <property type="entry name" value="TPR_CcmH_CycH"/>
</dbReference>
<feature type="region of interest" description="Disordered" evidence="6">
    <location>
        <begin position="369"/>
        <end position="403"/>
    </location>
</feature>
<gene>
    <name evidence="10" type="primary">ccmI</name>
    <name evidence="10" type="ORF">N5923_06455</name>
</gene>
<dbReference type="Gene3D" id="1.25.40.10">
    <property type="entry name" value="Tetratricopeptide repeat domain"/>
    <property type="match status" value="1"/>
</dbReference>
<evidence type="ECO:0000256" key="4">
    <source>
        <dbReference type="ARBA" id="ARBA00022803"/>
    </source>
</evidence>
<dbReference type="EMBL" id="JAODIM010000038">
    <property type="protein sequence ID" value="MCU5777133.1"/>
    <property type="molecule type" value="Genomic_DNA"/>
</dbReference>
<evidence type="ECO:0000313" key="11">
    <source>
        <dbReference type="Proteomes" id="UP001064262"/>
    </source>
</evidence>
<keyword evidence="11" id="KW-1185">Reference proteome</keyword>
<evidence type="ECO:0000256" key="5">
    <source>
        <dbReference type="PROSITE-ProRule" id="PRU00339"/>
    </source>
</evidence>
<dbReference type="SUPFAM" id="SSF48452">
    <property type="entry name" value="TPR-like"/>
    <property type="match status" value="1"/>
</dbReference>
<name>A0A9J6PN54_9GAMM</name>
<dbReference type="GO" id="GO:0030313">
    <property type="term" value="C:cell envelope"/>
    <property type="evidence" value="ECO:0007669"/>
    <property type="project" value="UniProtKB-SubCell"/>
</dbReference>
<evidence type="ECO:0000256" key="2">
    <source>
        <dbReference type="ARBA" id="ARBA00022737"/>
    </source>
</evidence>
<comment type="caution">
    <text evidence="10">The sequence shown here is derived from an EMBL/GenBank/DDBJ whole genome shotgun (WGS) entry which is preliminary data.</text>
</comment>
<dbReference type="InterPro" id="IPR011990">
    <property type="entry name" value="TPR-like_helical_dom_sf"/>
</dbReference>
<keyword evidence="7" id="KW-0472">Membrane</keyword>
<evidence type="ECO:0000259" key="9">
    <source>
        <dbReference type="Pfam" id="PF23914"/>
    </source>
</evidence>
<evidence type="ECO:0000256" key="1">
    <source>
        <dbReference type="ARBA" id="ARBA00004196"/>
    </source>
</evidence>
<comment type="subcellular location">
    <subcellularLocation>
        <location evidence="1">Cell envelope</location>
    </subcellularLocation>
</comment>
<proteinExistence type="predicted"/>
<dbReference type="InterPro" id="IPR056412">
    <property type="entry name" value="Ig_CycH"/>
</dbReference>
<dbReference type="InterPro" id="IPR017560">
    <property type="entry name" value="Cyt_c_biogenesis_CcmI"/>
</dbReference>
<accession>A0A9J6PN54</accession>
<dbReference type="GO" id="GO:0005886">
    <property type="term" value="C:plasma membrane"/>
    <property type="evidence" value="ECO:0007669"/>
    <property type="project" value="TreeGrafter"/>
</dbReference>
<dbReference type="InterPro" id="IPR051263">
    <property type="entry name" value="C-type_cytochrome_biogenesis"/>
</dbReference>
<keyword evidence="7" id="KW-0812">Transmembrane</keyword>
<keyword evidence="2" id="KW-0677">Repeat</keyword>
<keyword evidence="7" id="KW-1133">Transmembrane helix</keyword>
<feature type="domain" description="Cytochrome c-type biogenesis protein H Ig-like" evidence="8">
    <location>
        <begin position="294"/>
        <end position="399"/>
    </location>
</feature>
<dbReference type="InterPro" id="IPR019734">
    <property type="entry name" value="TPR_rpt"/>
</dbReference>
<protein>
    <submittedName>
        <fullName evidence="10">C-type cytochrome biogenesis protein CcmI</fullName>
    </submittedName>
</protein>
<dbReference type="PANTHER" id="PTHR47870:SF2">
    <property type="entry name" value="FORMATE-DEPENDENT NITRITE REDUCTASE COMPLEX SUBUNIT NRFF"/>
    <property type="match status" value="1"/>
</dbReference>
<evidence type="ECO:0000313" key="10">
    <source>
        <dbReference type="EMBL" id="MCU5777133.1"/>
    </source>
</evidence>
<dbReference type="Pfam" id="PF23892">
    <property type="entry name" value="Ig_CycH"/>
    <property type="match status" value="1"/>
</dbReference>
<dbReference type="RefSeq" id="WP_267142202.1">
    <property type="nucleotide sequence ID" value="NZ_JAODIL010000067.1"/>
</dbReference>
<sequence>MSVFWLTLLALLLAASALLLVAGWRSRNASAQQRDTLNTAFYHQRLQELEQDEAQGVVAERPEMVRELQQTLLTDIPEGAYPQARSISRWVLLPGVLLIFIVSLALYFKVGGLPQLMAWQQVKNDLPALRGRVMDPNGKPLSMEELARLGLGIRSELQTDPVNLDDWMMLGRIGMVLNNPTTAGQAFQHALQLSPGNQEVKLSYAEVLTRSSDAQDNREAEVMLLAMQKEDSNNLRVLGLLAFNAYQQQHYDRAIAGWQQMLTLLPAGDRRISMIQRSIEQAKTDSGEQNSKLALTVKLSPAAEKMLPEGGVLYISVSDGVSPVPVAVKKLPLSHFPLSLTLDDSNAMMPERLLSAQHQVKVRVRISRNGSANPQSGDWLGESAATPYDGHQQLSVAIDRQQP</sequence>
<dbReference type="GO" id="GO:0017004">
    <property type="term" value="P:cytochrome complex assembly"/>
    <property type="evidence" value="ECO:0007669"/>
    <property type="project" value="UniProtKB-KW"/>
</dbReference>
<dbReference type="AlphaFoldDB" id="A0A9J6PN54"/>
<dbReference type="Pfam" id="PF23914">
    <property type="entry name" value="TPR_CcmH_CycH"/>
    <property type="match status" value="1"/>
</dbReference>
<evidence type="ECO:0000259" key="8">
    <source>
        <dbReference type="Pfam" id="PF23892"/>
    </source>
</evidence>
<dbReference type="Proteomes" id="UP001064262">
    <property type="component" value="Unassembled WGS sequence"/>
</dbReference>
<evidence type="ECO:0000256" key="6">
    <source>
        <dbReference type="SAM" id="MobiDB-lite"/>
    </source>
</evidence>
<feature type="domain" description="Cytochrome c-type biogenesis protein H TPR" evidence="9">
    <location>
        <begin position="115"/>
        <end position="271"/>
    </location>
</feature>
<organism evidence="10 11">
    <name type="scientific">Winslowiella arboricola</name>
    <dbReference type="NCBI Taxonomy" id="2978220"/>
    <lineage>
        <taxon>Bacteria</taxon>
        <taxon>Pseudomonadati</taxon>
        <taxon>Pseudomonadota</taxon>
        <taxon>Gammaproteobacteria</taxon>
        <taxon>Enterobacterales</taxon>
        <taxon>Erwiniaceae</taxon>
        <taxon>Winslowiella</taxon>
    </lineage>
</organism>
<dbReference type="PROSITE" id="PS50005">
    <property type="entry name" value="TPR"/>
    <property type="match status" value="1"/>
</dbReference>